<keyword evidence="10" id="KW-0902">Two-component regulatory system</keyword>
<dbReference type="PRINTS" id="PR00344">
    <property type="entry name" value="BCTRLSENSOR"/>
</dbReference>
<dbReference type="Pfam" id="PF00512">
    <property type="entry name" value="HisKA"/>
    <property type="match status" value="1"/>
</dbReference>
<keyword evidence="5" id="KW-0597">Phosphoprotein</keyword>
<evidence type="ECO:0000256" key="2">
    <source>
        <dbReference type="ARBA" id="ARBA00004236"/>
    </source>
</evidence>
<dbReference type="CDD" id="cd00075">
    <property type="entry name" value="HATPase"/>
    <property type="match status" value="1"/>
</dbReference>
<dbReference type="Pfam" id="PF13426">
    <property type="entry name" value="PAS_9"/>
    <property type="match status" value="1"/>
</dbReference>
<comment type="caution">
    <text evidence="13">The sequence shown here is derived from an EMBL/GenBank/DDBJ whole genome shotgun (WGS) entry which is preliminary data.</text>
</comment>
<evidence type="ECO:0000259" key="12">
    <source>
        <dbReference type="PROSITE" id="PS50109"/>
    </source>
</evidence>
<evidence type="ECO:0000256" key="5">
    <source>
        <dbReference type="ARBA" id="ARBA00022553"/>
    </source>
</evidence>
<comment type="subcellular location">
    <subcellularLocation>
        <location evidence="2">Cell membrane</location>
    </subcellularLocation>
</comment>
<evidence type="ECO:0000256" key="4">
    <source>
        <dbReference type="ARBA" id="ARBA00022475"/>
    </source>
</evidence>
<keyword evidence="11" id="KW-0472">Membrane</keyword>
<evidence type="ECO:0000313" key="14">
    <source>
        <dbReference type="Proteomes" id="UP000315648"/>
    </source>
</evidence>
<dbReference type="SMART" id="SM00387">
    <property type="entry name" value="HATPase_c"/>
    <property type="match status" value="1"/>
</dbReference>
<dbReference type="GO" id="GO:0000155">
    <property type="term" value="F:phosphorelay sensor kinase activity"/>
    <property type="evidence" value="ECO:0007669"/>
    <property type="project" value="InterPro"/>
</dbReference>
<dbReference type="SUPFAM" id="SSF55785">
    <property type="entry name" value="PYP-like sensor domain (PAS domain)"/>
    <property type="match status" value="1"/>
</dbReference>
<evidence type="ECO:0000256" key="10">
    <source>
        <dbReference type="ARBA" id="ARBA00023012"/>
    </source>
</evidence>
<dbReference type="InterPro" id="IPR005467">
    <property type="entry name" value="His_kinase_dom"/>
</dbReference>
<dbReference type="InterPro" id="IPR004358">
    <property type="entry name" value="Sig_transdc_His_kin-like_C"/>
</dbReference>
<dbReference type="FunFam" id="1.10.287.130:FF:000008">
    <property type="entry name" value="Two-component sensor histidine kinase"/>
    <property type="match status" value="1"/>
</dbReference>
<evidence type="ECO:0000256" key="9">
    <source>
        <dbReference type="ARBA" id="ARBA00022840"/>
    </source>
</evidence>
<dbReference type="SUPFAM" id="SSF47384">
    <property type="entry name" value="Homodimeric domain of signal transducing histidine kinase"/>
    <property type="match status" value="1"/>
</dbReference>
<evidence type="ECO:0000256" key="6">
    <source>
        <dbReference type="ARBA" id="ARBA00022679"/>
    </source>
</evidence>
<dbReference type="Gene3D" id="3.30.450.20">
    <property type="entry name" value="PAS domain"/>
    <property type="match status" value="1"/>
</dbReference>
<dbReference type="EC" id="2.7.13.3" evidence="3"/>
<dbReference type="PROSITE" id="PS50109">
    <property type="entry name" value="HIS_KIN"/>
    <property type="match status" value="1"/>
</dbReference>
<name>A0A556QJ50_9BACT</name>
<protein>
    <recommendedName>
        <fullName evidence="3">histidine kinase</fullName>
        <ecNumber evidence="3">2.7.13.3</ecNumber>
    </recommendedName>
</protein>
<evidence type="ECO:0000256" key="1">
    <source>
        <dbReference type="ARBA" id="ARBA00000085"/>
    </source>
</evidence>
<dbReference type="GO" id="GO:0005524">
    <property type="term" value="F:ATP binding"/>
    <property type="evidence" value="ECO:0007669"/>
    <property type="project" value="UniProtKB-KW"/>
</dbReference>
<dbReference type="GO" id="GO:0004721">
    <property type="term" value="F:phosphoprotein phosphatase activity"/>
    <property type="evidence" value="ECO:0007669"/>
    <property type="project" value="TreeGrafter"/>
</dbReference>
<dbReference type="NCBIfam" id="TIGR00229">
    <property type="entry name" value="sensory_box"/>
    <property type="match status" value="1"/>
</dbReference>
<gene>
    <name evidence="13" type="ORF">FPL22_10905</name>
</gene>
<evidence type="ECO:0000256" key="3">
    <source>
        <dbReference type="ARBA" id="ARBA00012438"/>
    </source>
</evidence>
<proteinExistence type="predicted"/>
<dbReference type="OrthoDB" id="9813151at2"/>
<reference evidence="13 14" key="1">
    <citation type="submission" date="2019-07" db="EMBL/GenBank/DDBJ databases">
        <title>Description of 53C-WASEF.</title>
        <authorList>
            <person name="Pitt A."/>
            <person name="Hahn M.W."/>
        </authorList>
    </citation>
    <scope>NUCLEOTIDE SEQUENCE [LARGE SCALE GENOMIC DNA]</scope>
    <source>
        <strain evidence="13 14">53C-WASEF</strain>
    </source>
</reference>
<evidence type="ECO:0000256" key="8">
    <source>
        <dbReference type="ARBA" id="ARBA00022777"/>
    </source>
</evidence>
<dbReference type="EMBL" id="VMBG01000002">
    <property type="protein sequence ID" value="TSJ76631.1"/>
    <property type="molecule type" value="Genomic_DNA"/>
</dbReference>
<dbReference type="RefSeq" id="WP_144230388.1">
    <property type="nucleotide sequence ID" value="NZ_CBCRVV010000029.1"/>
</dbReference>
<dbReference type="Gene3D" id="3.30.565.10">
    <property type="entry name" value="Histidine kinase-like ATPase, C-terminal domain"/>
    <property type="match status" value="1"/>
</dbReference>
<dbReference type="CDD" id="cd00130">
    <property type="entry name" value="PAS"/>
    <property type="match status" value="1"/>
</dbReference>
<dbReference type="GO" id="GO:0005886">
    <property type="term" value="C:plasma membrane"/>
    <property type="evidence" value="ECO:0007669"/>
    <property type="project" value="UniProtKB-SubCell"/>
</dbReference>
<dbReference type="CDD" id="cd00082">
    <property type="entry name" value="HisKA"/>
    <property type="match status" value="1"/>
</dbReference>
<dbReference type="PANTHER" id="PTHR45453:SF1">
    <property type="entry name" value="PHOSPHATE REGULON SENSOR PROTEIN PHOR"/>
    <property type="match status" value="1"/>
</dbReference>
<dbReference type="InterPro" id="IPR003594">
    <property type="entry name" value="HATPase_dom"/>
</dbReference>
<dbReference type="PANTHER" id="PTHR45453">
    <property type="entry name" value="PHOSPHATE REGULON SENSOR PROTEIN PHOR"/>
    <property type="match status" value="1"/>
</dbReference>
<dbReference type="InterPro" id="IPR035965">
    <property type="entry name" value="PAS-like_dom_sf"/>
</dbReference>
<keyword evidence="8" id="KW-0418">Kinase</keyword>
<dbReference type="Proteomes" id="UP000315648">
    <property type="component" value="Unassembled WGS sequence"/>
</dbReference>
<comment type="catalytic activity">
    <reaction evidence="1">
        <text>ATP + protein L-histidine = ADP + protein N-phospho-L-histidine.</text>
        <dbReference type="EC" id="2.7.13.3"/>
    </reaction>
</comment>
<feature type="domain" description="Histidine kinase" evidence="12">
    <location>
        <begin position="203"/>
        <end position="423"/>
    </location>
</feature>
<dbReference type="Pfam" id="PF02518">
    <property type="entry name" value="HATPase_c"/>
    <property type="match status" value="1"/>
</dbReference>
<dbReference type="InterPro" id="IPR036097">
    <property type="entry name" value="HisK_dim/P_sf"/>
</dbReference>
<evidence type="ECO:0000313" key="13">
    <source>
        <dbReference type="EMBL" id="TSJ76631.1"/>
    </source>
</evidence>
<dbReference type="AlphaFoldDB" id="A0A556QJ50"/>
<keyword evidence="7" id="KW-0547">Nucleotide-binding</keyword>
<evidence type="ECO:0000256" key="7">
    <source>
        <dbReference type="ARBA" id="ARBA00022741"/>
    </source>
</evidence>
<evidence type="ECO:0000256" key="11">
    <source>
        <dbReference type="ARBA" id="ARBA00023136"/>
    </source>
</evidence>
<sequence>MFIFLTIALTIALGITLLKALSHRRAVSALQQAIFRKQLLLSEDLPGAAGPAWERLRLASNELITEVGQLQQQRTGQLAQLEATLGSLQEAVLIVDASNYILLANKALQAISPRASNQIIGHRLELVLHSVAFLTYVESVRLGKAQPQQEVEFSEDGHTTWLEVTGTTIQSQGNSRGPWTLFVLHDITKQKKLESIRKDFVANVSHELRTPLSVIKGYVETLVDGHHDIPVDDRERFLKTIQRHTERLNSLLEDLLVLSRLESINPGLHRESVNLQTLLTDIIDDYHGRPSASGHTLDLSVDPAIGLLLIDPLKVTQVVENLLDNALKYTGKGSRIELSARLQGLGEIIVSLRDNGPGIPAEDLPHLFERFYRVDKGRSRDKGGTGLGLSIVKHIVQLHGGRVWVESKQGQGTTFHFSLPLRTNGHV</sequence>
<keyword evidence="14" id="KW-1185">Reference proteome</keyword>
<dbReference type="InterPro" id="IPR036890">
    <property type="entry name" value="HATPase_C_sf"/>
</dbReference>
<organism evidence="13 14">
    <name type="scientific">Rariglobus hedericola</name>
    <dbReference type="NCBI Taxonomy" id="2597822"/>
    <lineage>
        <taxon>Bacteria</taxon>
        <taxon>Pseudomonadati</taxon>
        <taxon>Verrucomicrobiota</taxon>
        <taxon>Opitutia</taxon>
        <taxon>Opitutales</taxon>
        <taxon>Opitutaceae</taxon>
        <taxon>Rariglobus</taxon>
    </lineage>
</organism>
<keyword evidence="4" id="KW-1003">Cell membrane</keyword>
<dbReference type="GO" id="GO:0016036">
    <property type="term" value="P:cellular response to phosphate starvation"/>
    <property type="evidence" value="ECO:0007669"/>
    <property type="project" value="TreeGrafter"/>
</dbReference>
<keyword evidence="6" id="KW-0808">Transferase</keyword>
<dbReference type="InterPro" id="IPR050351">
    <property type="entry name" value="BphY/WalK/GraS-like"/>
</dbReference>
<dbReference type="FunFam" id="3.30.565.10:FF:000006">
    <property type="entry name" value="Sensor histidine kinase WalK"/>
    <property type="match status" value="1"/>
</dbReference>
<dbReference type="InterPro" id="IPR003661">
    <property type="entry name" value="HisK_dim/P_dom"/>
</dbReference>
<dbReference type="SMART" id="SM00388">
    <property type="entry name" value="HisKA"/>
    <property type="match status" value="1"/>
</dbReference>
<accession>A0A556QJ50</accession>
<dbReference type="SUPFAM" id="SSF55874">
    <property type="entry name" value="ATPase domain of HSP90 chaperone/DNA topoisomerase II/histidine kinase"/>
    <property type="match status" value="1"/>
</dbReference>
<dbReference type="Gene3D" id="1.10.287.130">
    <property type="match status" value="1"/>
</dbReference>
<dbReference type="InterPro" id="IPR000014">
    <property type="entry name" value="PAS"/>
</dbReference>
<keyword evidence="9" id="KW-0067">ATP-binding</keyword>